<dbReference type="SUPFAM" id="SSF48452">
    <property type="entry name" value="TPR-like"/>
    <property type="match status" value="2"/>
</dbReference>
<evidence type="ECO:0000313" key="9">
    <source>
        <dbReference type="Proteomes" id="UP000728185"/>
    </source>
</evidence>
<evidence type="ECO:0000256" key="6">
    <source>
        <dbReference type="ARBA" id="ARBA00044739"/>
    </source>
</evidence>
<keyword evidence="3" id="KW-0677">Repeat</keyword>
<dbReference type="EMBL" id="LUCM01000195">
    <property type="protein sequence ID" value="KAA0200944.1"/>
    <property type="molecule type" value="Genomic_DNA"/>
</dbReference>
<evidence type="ECO:0000256" key="1">
    <source>
        <dbReference type="ARBA" id="ARBA00004496"/>
    </source>
</evidence>
<comment type="function">
    <text evidence="6">Axonemal protein which is implicated in axonemal and/or peri-axonemal structure assembly and regulates flagellum assembly and beating and therefore sperm motility.</text>
</comment>
<dbReference type="InterPro" id="IPR011990">
    <property type="entry name" value="TPR-like_helical_dom_sf"/>
</dbReference>
<dbReference type="PANTHER" id="PTHR46630">
    <property type="entry name" value="TETRATRICOPEPTIDE REPEAT PROTEIN 29"/>
    <property type="match status" value="1"/>
</dbReference>
<dbReference type="InterPro" id="IPR051476">
    <property type="entry name" value="Bac_ResReg_Asp_Phosphatase"/>
</dbReference>
<keyword evidence="9" id="KW-1185">Reference proteome</keyword>
<keyword evidence="2" id="KW-0963">Cytoplasm</keyword>
<keyword evidence="4 7" id="KW-0802">TPR repeat</keyword>
<accession>A0A8E0S4B3</accession>
<dbReference type="Gene3D" id="1.25.40.10">
    <property type="entry name" value="Tetratricopeptide repeat domain"/>
    <property type="match status" value="1"/>
</dbReference>
<dbReference type="GO" id="GO:0005929">
    <property type="term" value="C:cilium"/>
    <property type="evidence" value="ECO:0007669"/>
    <property type="project" value="TreeGrafter"/>
</dbReference>
<gene>
    <name evidence="8" type="ORF">FBUS_06162</name>
</gene>
<comment type="caution">
    <text evidence="8">The sequence shown here is derived from an EMBL/GenBank/DDBJ whole genome shotgun (WGS) entry which is preliminary data.</text>
</comment>
<dbReference type="PROSITE" id="PS50005">
    <property type="entry name" value="TPR"/>
    <property type="match status" value="1"/>
</dbReference>
<evidence type="ECO:0000256" key="3">
    <source>
        <dbReference type="ARBA" id="ARBA00022737"/>
    </source>
</evidence>
<dbReference type="GO" id="GO:0005737">
    <property type="term" value="C:cytoplasm"/>
    <property type="evidence" value="ECO:0007669"/>
    <property type="project" value="UniProtKB-SubCell"/>
</dbReference>
<evidence type="ECO:0000256" key="7">
    <source>
        <dbReference type="PROSITE-ProRule" id="PRU00339"/>
    </source>
</evidence>
<evidence type="ECO:0000256" key="5">
    <source>
        <dbReference type="ARBA" id="ARBA00040665"/>
    </source>
</evidence>
<proteinExistence type="predicted"/>
<evidence type="ECO:0000256" key="2">
    <source>
        <dbReference type="ARBA" id="ARBA00022490"/>
    </source>
</evidence>
<sequence>MNGIQPTYVAVPREVNNTADTIPSYSSAYAGRHAAQSLINKYTGFVSSGTGITCDVLNRMDEPIECQFGCNLSNLAPRKLAPINCGQLGESLNDQTTKLRLRSEVPHLTRKDVSLIREPIYDILCRTLLQNGYHKAFSEMFHLYEKQNEERRIAGPDSPLWFIPPLAEQPEKIKLLAHHLSQAEMASRRRDHHSVCTSYLLLGRAFQDCPDDLWLAEHFFQNALKVAQDITDDDKLKLATAHQYYGLILQKRGQLDAAAVSLQEFYNLTRDKQWTNGCGAMLSQLATKHLVENYLKRTDQLPKEYHSDRIAFCREAHSIALKCDCWDIEAPIWLRLGQLLEESGKYEEALKTYKTYFEKASINEDYNHLGLACEALAKLCQRQKRLEECIEHLQKFASICERHGRWTELGRACQMLGSAYDATGDYASGLKWMKKAYSLPHMIQCLKPEDFRESVEAARIMIGVSRAHLMNKAYSMNMLDESPSAVSRVINWKSRPENEEELFPVKELKLPPIRFDDRQPNRDVLKYAQHPSTGFLYHK</sequence>
<dbReference type="InterPro" id="IPR019734">
    <property type="entry name" value="TPR_rpt"/>
</dbReference>
<dbReference type="Proteomes" id="UP000728185">
    <property type="component" value="Unassembled WGS sequence"/>
</dbReference>
<reference evidence="8" key="1">
    <citation type="submission" date="2019-05" db="EMBL/GenBank/DDBJ databases">
        <title>Annotation for the trematode Fasciolopsis buski.</title>
        <authorList>
            <person name="Choi Y.-J."/>
        </authorList>
    </citation>
    <scope>NUCLEOTIDE SEQUENCE</scope>
    <source>
        <strain evidence="8">HT</strain>
        <tissue evidence="8">Whole worm</tissue>
    </source>
</reference>
<dbReference type="AlphaFoldDB" id="A0A8E0S4B3"/>
<dbReference type="GO" id="GO:0003341">
    <property type="term" value="P:cilium movement"/>
    <property type="evidence" value="ECO:0007669"/>
    <property type="project" value="TreeGrafter"/>
</dbReference>
<organism evidence="8 9">
    <name type="scientific">Fasciolopsis buskii</name>
    <dbReference type="NCBI Taxonomy" id="27845"/>
    <lineage>
        <taxon>Eukaryota</taxon>
        <taxon>Metazoa</taxon>
        <taxon>Spiralia</taxon>
        <taxon>Lophotrochozoa</taxon>
        <taxon>Platyhelminthes</taxon>
        <taxon>Trematoda</taxon>
        <taxon>Digenea</taxon>
        <taxon>Plagiorchiida</taxon>
        <taxon>Echinostomata</taxon>
        <taxon>Echinostomatoidea</taxon>
        <taxon>Fasciolidae</taxon>
        <taxon>Fasciolopsis</taxon>
    </lineage>
</organism>
<name>A0A8E0S4B3_9TREM</name>
<dbReference type="Pfam" id="PF13181">
    <property type="entry name" value="TPR_8"/>
    <property type="match status" value="2"/>
</dbReference>
<evidence type="ECO:0000256" key="4">
    <source>
        <dbReference type="ARBA" id="ARBA00022803"/>
    </source>
</evidence>
<comment type="subcellular location">
    <subcellularLocation>
        <location evidence="1">Cytoplasm</location>
    </subcellularLocation>
</comment>
<protein>
    <recommendedName>
        <fullName evidence="5">Tetratricopeptide repeat protein 29</fullName>
    </recommendedName>
</protein>
<evidence type="ECO:0000313" key="8">
    <source>
        <dbReference type="EMBL" id="KAA0200944.1"/>
    </source>
</evidence>
<dbReference type="OrthoDB" id="626167at2759"/>
<dbReference type="SMART" id="SM00028">
    <property type="entry name" value="TPR"/>
    <property type="match status" value="3"/>
</dbReference>
<feature type="repeat" description="TPR" evidence="7">
    <location>
        <begin position="330"/>
        <end position="363"/>
    </location>
</feature>
<dbReference type="PANTHER" id="PTHR46630:SF1">
    <property type="entry name" value="TETRATRICOPEPTIDE REPEAT PROTEIN 29"/>
    <property type="match status" value="1"/>
</dbReference>